<dbReference type="Pfam" id="PF00512">
    <property type="entry name" value="HisKA"/>
    <property type="match status" value="1"/>
</dbReference>
<evidence type="ECO:0000256" key="4">
    <source>
        <dbReference type="ARBA" id="ARBA00022679"/>
    </source>
</evidence>
<dbReference type="InterPro" id="IPR003661">
    <property type="entry name" value="HisK_dim/P_dom"/>
</dbReference>
<feature type="compositionally biased region" description="Polar residues" evidence="7">
    <location>
        <begin position="1"/>
        <end position="17"/>
    </location>
</feature>
<dbReference type="AlphaFoldDB" id="A0A956SFL9"/>
<feature type="transmembrane region" description="Helical" evidence="8">
    <location>
        <begin position="207"/>
        <end position="225"/>
    </location>
</feature>
<dbReference type="SUPFAM" id="SSF55874">
    <property type="entry name" value="ATPase domain of HSP90 chaperone/DNA topoisomerase II/histidine kinase"/>
    <property type="match status" value="1"/>
</dbReference>
<feature type="domain" description="Histidine kinase" evidence="9">
    <location>
        <begin position="277"/>
        <end position="498"/>
    </location>
</feature>
<evidence type="ECO:0000256" key="1">
    <source>
        <dbReference type="ARBA" id="ARBA00000085"/>
    </source>
</evidence>
<keyword evidence="3" id="KW-0597">Phosphoprotein</keyword>
<sequence length="506" mass="57383">MNRSLGGSPGSRTTHGSWSRGPYGTPTLYRINFGVLVVLLLINGAYSYQANRELIRNESRVQNTQNVLAAIKDTFSALQDAETGQRGYVITGGDPEYLEPYDSALQEIRSRREELRTLDSELDDQRASIEEFGDLIDQKMEELAEIVELVDQNHDDAAVRLIETDRGNRLMARIRDLVGTMETREYALMAEQRQQSRRSREQVRRSIHIATLAGLLFLTAAYYLVQRTIRTERENVEKLVVTNEELEAMIDERTMVLERYSKELQRSNRELQDFAFVASHDLQEPLRKIRAFGDRLKTKYSEQLGDGADYVNRMQAAAERMSRLINDLLAFSRVTTRAQPFEDTSLQEALEEVLEDLGQRIEETGARIRAATLPRIEADPTQMRQLLQNLIGNALKFVAPGTTPEVEITSTMTKRDDDTSGRDWYTIAIKDNGIGLDEQFVEKIFIPFQRLHSRDSYSGTGIGLAVCRRVVERHGGNIEVSSQPGVGTTFLVHLPSTQHPVSLEVN</sequence>
<dbReference type="PRINTS" id="PR00344">
    <property type="entry name" value="BCTRLSENSOR"/>
</dbReference>
<dbReference type="InterPro" id="IPR005467">
    <property type="entry name" value="His_kinase_dom"/>
</dbReference>
<dbReference type="Gene3D" id="3.30.565.10">
    <property type="entry name" value="Histidine kinase-like ATPase, C-terminal domain"/>
    <property type="match status" value="1"/>
</dbReference>
<keyword evidence="5" id="KW-0418">Kinase</keyword>
<dbReference type="Pfam" id="PF02518">
    <property type="entry name" value="HATPase_c"/>
    <property type="match status" value="1"/>
</dbReference>
<protein>
    <recommendedName>
        <fullName evidence="2">histidine kinase</fullName>
        <ecNumber evidence="2">2.7.13.3</ecNumber>
    </recommendedName>
</protein>
<evidence type="ECO:0000256" key="3">
    <source>
        <dbReference type="ARBA" id="ARBA00022553"/>
    </source>
</evidence>
<dbReference type="SUPFAM" id="SSF47384">
    <property type="entry name" value="Homodimeric domain of signal transducing histidine kinase"/>
    <property type="match status" value="1"/>
</dbReference>
<evidence type="ECO:0000313" key="10">
    <source>
        <dbReference type="EMBL" id="MCA9757654.1"/>
    </source>
</evidence>
<dbReference type="InterPro" id="IPR052162">
    <property type="entry name" value="Sensor_kinase/Photoreceptor"/>
</dbReference>
<dbReference type="EMBL" id="JAGQHS010000111">
    <property type="protein sequence ID" value="MCA9757654.1"/>
    <property type="molecule type" value="Genomic_DNA"/>
</dbReference>
<dbReference type="InterPro" id="IPR036097">
    <property type="entry name" value="HisK_dim/P_sf"/>
</dbReference>
<dbReference type="GO" id="GO:0000155">
    <property type="term" value="F:phosphorelay sensor kinase activity"/>
    <property type="evidence" value="ECO:0007669"/>
    <property type="project" value="InterPro"/>
</dbReference>
<keyword evidence="6" id="KW-0175">Coiled coil</keyword>
<dbReference type="InterPro" id="IPR036890">
    <property type="entry name" value="HATPase_C_sf"/>
</dbReference>
<dbReference type="PANTHER" id="PTHR43304">
    <property type="entry name" value="PHYTOCHROME-LIKE PROTEIN CPH1"/>
    <property type="match status" value="1"/>
</dbReference>
<keyword evidence="8" id="KW-1133">Transmembrane helix</keyword>
<dbReference type="PANTHER" id="PTHR43304:SF1">
    <property type="entry name" value="PAC DOMAIN-CONTAINING PROTEIN"/>
    <property type="match status" value="1"/>
</dbReference>
<evidence type="ECO:0000256" key="8">
    <source>
        <dbReference type="SAM" id="Phobius"/>
    </source>
</evidence>
<keyword evidence="8" id="KW-0812">Transmembrane</keyword>
<dbReference type="PROSITE" id="PS50109">
    <property type="entry name" value="HIS_KIN"/>
    <property type="match status" value="1"/>
</dbReference>
<evidence type="ECO:0000259" key="9">
    <source>
        <dbReference type="PROSITE" id="PS50109"/>
    </source>
</evidence>
<dbReference type="EC" id="2.7.13.3" evidence="2"/>
<feature type="region of interest" description="Disordered" evidence="7">
    <location>
        <begin position="1"/>
        <end position="21"/>
    </location>
</feature>
<comment type="caution">
    <text evidence="10">The sequence shown here is derived from an EMBL/GenBank/DDBJ whole genome shotgun (WGS) entry which is preliminary data.</text>
</comment>
<evidence type="ECO:0000256" key="7">
    <source>
        <dbReference type="SAM" id="MobiDB-lite"/>
    </source>
</evidence>
<dbReference type="SMART" id="SM00388">
    <property type="entry name" value="HisKA"/>
    <property type="match status" value="1"/>
</dbReference>
<dbReference type="CDD" id="cd00082">
    <property type="entry name" value="HisKA"/>
    <property type="match status" value="1"/>
</dbReference>
<reference evidence="10" key="1">
    <citation type="submission" date="2020-04" db="EMBL/GenBank/DDBJ databases">
        <authorList>
            <person name="Zhang T."/>
        </authorList>
    </citation>
    <scope>NUCLEOTIDE SEQUENCE</scope>
    <source>
        <strain evidence="10">HKST-UBA02</strain>
    </source>
</reference>
<feature type="coiled-coil region" evidence="6">
    <location>
        <begin position="229"/>
        <end position="263"/>
    </location>
</feature>
<dbReference type="InterPro" id="IPR003594">
    <property type="entry name" value="HATPase_dom"/>
</dbReference>
<accession>A0A956SFL9</accession>
<dbReference type="CDD" id="cd19410">
    <property type="entry name" value="HK9-like_sensor"/>
    <property type="match status" value="1"/>
</dbReference>
<evidence type="ECO:0000313" key="11">
    <source>
        <dbReference type="Proteomes" id="UP000739538"/>
    </source>
</evidence>
<comment type="catalytic activity">
    <reaction evidence="1">
        <text>ATP + protein L-histidine = ADP + protein N-phospho-L-histidine.</text>
        <dbReference type="EC" id="2.7.13.3"/>
    </reaction>
</comment>
<keyword evidence="4" id="KW-0808">Transferase</keyword>
<dbReference type="Gene3D" id="1.10.287.130">
    <property type="match status" value="1"/>
</dbReference>
<dbReference type="InterPro" id="IPR004358">
    <property type="entry name" value="Sig_transdc_His_kin-like_C"/>
</dbReference>
<dbReference type="InterPro" id="IPR007891">
    <property type="entry name" value="CHASE3"/>
</dbReference>
<evidence type="ECO:0000256" key="6">
    <source>
        <dbReference type="SAM" id="Coils"/>
    </source>
</evidence>
<dbReference type="FunFam" id="3.30.565.10:FF:000006">
    <property type="entry name" value="Sensor histidine kinase WalK"/>
    <property type="match status" value="1"/>
</dbReference>
<dbReference type="Proteomes" id="UP000739538">
    <property type="component" value="Unassembled WGS sequence"/>
</dbReference>
<organism evidence="10 11">
    <name type="scientific">Eiseniibacteriota bacterium</name>
    <dbReference type="NCBI Taxonomy" id="2212470"/>
    <lineage>
        <taxon>Bacteria</taxon>
        <taxon>Candidatus Eiseniibacteriota</taxon>
    </lineage>
</organism>
<reference evidence="10" key="2">
    <citation type="journal article" date="2021" name="Microbiome">
        <title>Successional dynamics and alternative stable states in a saline activated sludge microbial community over 9 years.</title>
        <authorList>
            <person name="Wang Y."/>
            <person name="Ye J."/>
            <person name="Ju F."/>
            <person name="Liu L."/>
            <person name="Boyd J.A."/>
            <person name="Deng Y."/>
            <person name="Parks D.H."/>
            <person name="Jiang X."/>
            <person name="Yin X."/>
            <person name="Woodcroft B.J."/>
            <person name="Tyson G.W."/>
            <person name="Hugenholtz P."/>
            <person name="Polz M.F."/>
            <person name="Zhang T."/>
        </authorList>
    </citation>
    <scope>NUCLEOTIDE SEQUENCE</scope>
    <source>
        <strain evidence="10">HKST-UBA02</strain>
    </source>
</reference>
<dbReference type="Pfam" id="PF05227">
    <property type="entry name" value="CHASE3"/>
    <property type="match status" value="1"/>
</dbReference>
<gene>
    <name evidence="10" type="ORF">KDA27_17755</name>
</gene>
<evidence type="ECO:0000256" key="2">
    <source>
        <dbReference type="ARBA" id="ARBA00012438"/>
    </source>
</evidence>
<dbReference type="SMART" id="SM00387">
    <property type="entry name" value="HATPase_c"/>
    <property type="match status" value="1"/>
</dbReference>
<name>A0A956SFL9_UNCEI</name>
<evidence type="ECO:0000256" key="5">
    <source>
        <dbReference type="ARBA" id="ARBA00022777"/>
    </source>
</evidence>
<proteinExistence type="predicted"/>
<feature type="transmembrane region" description="Helical" evidence="8">
    <location>
        <begin position="27"/>
        <end position="46"/>
    </location>
</feature>
<keyword evidence="8" id="KW-0472">Membrane</keyword>